<dbReference type="GO" id="GO:0005576">
    <property type="term" value="C:extracellular region"/>
    <property type="evidence" value="ECO:0007669"/>
    <property type="project" value="UniProtKB-SubCell"/>
</dbReference>
<dbReference type="InterPro" id="IPR006330">
    <property type="entry name" value="Ado/ade_deaminase"/>
</dbReference>
<dbReference type="OrthoDB" id="7202371at2759"/>
<dbReference type="EC" id="3.5.4.4" evidence="4"/>
<evidence type="ECO:0000313" key="11">
    <source>
        <dbReference type="EMBL" id="CDO77648.1"/>
    </source>
</evidence>
<dbReference type="SUPFAM" id="SSF51556">
    <property type="entry name" value="Metallo-dependent hydrolases"/>
    <property type="match status" value="1"/>
</dbReference>
<protein>
    <recommendedName>
        <fullName evidence="4">adenosine deaminase</fullName>
        <ecNumber evidence="4">3.5.4.4</ecNumber>
    </recommendedName>
</protein>
<dbReference type="PANTHER" id="PTHR11409:SF39">
    <property type="entry name" value="ADENOSINE DEAMINASE 2"/>
    <property type="match status" value="1"/>
</dbReference>
<comment type="catalytic activity">
    <reaction evidence="9">
        <text>adenosine + H2O + H(+) = inosine + NH4(+)</text>
        <dbReference type="Rhea" id="RHEA:24408"/>
        <dbReference type="ChEBI" id="CHEBI:15377"/>
        <dbReference type="ChEBI" id="CHEBI:15378"/>
        <dbReference type="ChEBI" id="CHEBI:16335"/>
        <dbReference type="ChEBI" id="CHEBI:17596"/>
        <dbReference type="ChEBI" id="CHEBI:28938"/>
        <dbReference type="EC" id="3.5.4.4"/>
    </reaction>
</comment>
<feature type="domain" description="Adenosine deaminase" evidence="10">
    <location>
        <begin position="116"/>
        <end position="412"/>
    </location>
</feature>
<evidence type="ECO:0000256" key="5">
    <source>
        <dbReference type="ARBA" id="ARBA00022525"/>
    </source>
</evidence>
<gene>
    <name evidence="11" type="ORF">BN946_scf184963.g5</name>
</gene>
<sequence length="444" mass="50107">MPKGGLLHAHLDATVRADILLRFAIQQPAVHVRVSEALTSATLRSVSPQFRPLPRSEWTSLSSLTDQQYSSNSWVSIQNARNNFSPEMGGPEGFDRWVIDALMINPSEAYGTHDTTTKIWQKFQATFAVSSGLIRFAPVFSQYIKEFLLSSIADGISYVEPRINFNMFNEDGEENIPHRVWVQMFDRVVNEVKGELKAQDREDEFVGAKIIYSTIRNVSCSDLEFYLEDCLALKQEFPHLIAGFDLVGHEDKLRPLIDYAEPLLKFRERQKELGVHIPFIFHAGETTGDGSSADVNLYDAILLGTKRIGHGFSLYKHPKLMELCRDKGICVEMCPISRLTGSMPMHPLPAIINHGVHVTLCSDDPAVFGNMGLSFDFFQVFVASEVNTLATLRAFVWDSIKFSSLDDQEKERAYAALERSWTKFIKYILDNYSDRFGTAASVSQ</sequence>
<comment type="subcellular location">
    <subcellularLocation>
        <location evidence="2">Secreted</location>
    </subcellularLocation>
</comment>
<dbReference type="GO" id="GO:0004000">
    <property type="term" value="F:adenosine deaminase activity"/>
    <property type="evidence" value="ECO:0007669"/>
    <property type="project" value="TreeGrafter"/>
</dbReference>
<keyword evidence="5" id="KW-0964">Secreted</keyword>
<dbReference type="HOGENOM" id="CLU_022829_2_0_1"/>
<evidence type="ECO:0000256" key="4">
    <source>
        <dbReference type="ARBA" id="ARBA00012784"/>
    </source>
</evidence>
<dbReference type="GO" id="GO:0046872">
    <property type="term" value="F:metal ion binding"/>
    <property type="evidence" value="ECO:0007669"/>
    <property type="project" value="UniProtKB-KW"/>
</dbReference>
<dbReference type="STRING" id="5643.A0A060SYK9"/>
<organism evidence="11 12">
    <name type="scientific">Pycnoporus cinnabarinus</name>
    <name type="common">Cinnabar-red polypore</name>
    <name type="synonym">Trametes cinnabarina</name>
    <dbReference type="NCBI Taxonomy" id="5643"/>
    <lineage>
        <taxon>Eukaryota</taxon>
        <taxon>Fungi</taxon>
        <taxon>Dikarya</taxon>
        <taxon>Basidiomycota</taxon>
        <taxon>Agaricomycotina</taxon>
        <taxon>Agaricomycetes</taxon>
        <taxon>Polyporales</taxon>
        <taxon>Polyporaceae</taxon>
        <taxon>Trametes</taxon>
    </lineage>
</organism>
<dbReference type="EMBL" id="CCBP010000461">
    <property type="protein sequence ID" value="CDO77648.1"/>
    <property type="molecule type" value="Genomic_DNA"/>
</dbReference>
<dbReference type="AlphaFoldDB" id="A0A060SYK9"/>
<proteinExistence type="inferred from homology"/>
<dbReference type="InterPro" id="IPR032466">
    <property type="entry name" value="Metal_Hydrolase"/>
</dbReference>
<evidence type="ECO:0000256" key="1">
    <source>
        <dbReference type="ARBA" id="ARBA00001947"/>
    </source>
</evidence>
<evidence type="ECO:0000256" key="9">
    <source>
        <dbReference type="ARBA" id="ARBA00047764"/>
    </source>
</evidence>
<evidence type="ECO:0000256" key="6">
    <source>
        <dbReference type="ARBA" id="ARBA00022723"/>
    </source>
</evidence>
<comment type="caution">
    <text evidence="11">The sequence shown here is derived from an EMBL/GenBank/DDBJ whole genome shotgun (WGS) entry which is preliminary data.</text>
</comment>
<evidence type="ECO:0000313" key="12">
    <source>
        <dbReference type="Proteomes" id="UP000029665"/>
    </source>
</evidence>
<evidence type="ECO:0000256" key="7">
    <source>
        <dbReference type="ARBA" id="ARBA00022729"/>
    </source>
</evidence>
<keyword evidence="6" id="KW-0479">Metal-binding</keyword>
<reference evidence="11" key="1">
    <citation type="submission" date="2014-01" db="EMBL/GenBank/DDBJ databases">
        <title>The genome of the white-rot fungus Pycnoporus cinnabarinus: a basidiomycete model with a versatile arsenal for lignocellulosic biomass breakdown.</title>
        <authorList>
            <person name="Levasseur A."/>
            <person name="Lomascolo A."/>
            <person name="Ruiz-Duenas F.J."/>
            <person name="Uzan E."/>
            <person name="Piumi F."/>
            <person name="Kues U."/>
            <person name="Ram A.F.J."/>
            <person name="Murat C."/>
            <person name="Haon M."/>
            <person name="Benoit I."/>
            <person name="Arfi Y."/>
            <person name="Chevret D."/>
            <person name="Drula E."/>
            <person name="Kwon M.J."/>
            <person name="Gouret P."/>
            <person name="Lesage-Meessen L."/>
            <person name="Lombard V."/>
            <person name="Mariette J."/>
            <person name="Noirot C."/>
            <person name="Park J."/>
            <person name="Patyshakuliyeva A."/>
            <person name="Wieneger R.A.B."/>
            <person name="Wosten H.A.B."/>
            <person name="Martin F."/>
            <person name="Coutinho P.M."/>
            <person name="de Vries R."/>
            <person name="Martinez A.T."/>
            <person name="Klopp C."/>
            <person name="Pontarotti P."/>
            <person name="Henrissat B."/>
            <person name="Record E."/>
        </authorList>
    </citation>
    <scope>NUCLEOTIDE SEQUENCE [LARGE SCALE GENOMIC DNA]</scope>
    <source>
        <strain evidence="11">BRFM137</strain>
    </source>
</reference>
<dbReference type="GO" id="GO:0006154">
    <property type="term" value="P:adenosine catabolic process"/>
    <property type="evidence" value="ECO:0007669"/>
    <property type="project" value="TreeGrafter"/>
</dbReference>
<comment type="cofactor">
    <cofactor evidence="1">
        <name>Zn(2+)</name>
        <dbReference type="ChEBI" id="CHEBI:29105"/>
    </cofactor>
</comment>
<dbReference type="PANTHER" id="PTHR11409">
    <property type="entry name" value="ADENOSINE DEAMINASE"/>
    <property type="match status" value="1"/>
</dbReference>
<name>A0A060SYK9_PYCCI</name>
<evidence type="ECO:0000259" key="10">
    <source>
        <dbReference type="Pfam" id="PF00962"/>
    </source>
</evidence>
<accession>A0A060SYK9</accession>
<keyword evidence="12" id="KW-1185">Reference proteome</keyword>
<keyword evidence="7" id="KW-0732">Signal</keyword>
<dbReference type="InterPro" id="IPR001365">
    <property type="entry name" value="A_deaminase_dom"/>
</dbReference>
<evidence type="ECO:0000256" key="2">
    <source>
        <dbReference type="ARBA" id="ARBA00004613"/>
    </source>
</evidence>
<dbReference type="Gene3D" id="3.20.20.140">
    <property type="entry name" value="Metal-dependent hydrolases"/>
    <property type="match status" value="1"/>
</dbReference>
<keyword evidence="8" id="KW-0378">Hydrolase</keyword>
<dbReference type="Proteomes" id="UP000029665">
    <property type="component" value="Unassembled WGS sequence"/>
</dbReference>
<evidence type="ECO:0000256" key="8">
    <source>
        <dbReference type="ARBA" id="ARBA00022801"/>
    </source>
</evidence>
<dbReference type="OMA" id="SMKQCIE"/>
<dbReference type="GO" id="GO:0046103">
    <property type="term" value="P:inosine biosynthetic process"/>
    <property type="evidence" value="ECO:0007669"/>
    <property type="project" value="TreeGrafter"/>
</dbReference>
<dbReference type="Pfam" id="PF00962">
    <property type="entry name" value="A_deaminase"/>
    <property type="match status" value="1"/>
</dbReference>
<feature type="non-terminal residue" evidence="11">
    <location>
        <position position="1"/>
    </location>
</feature>
<comment type="similarity">
    <text evidence="3">Belongs to the metallo-dependent hydrolases superfamily. Adenosine and AMP deaminases family. ADGF subfamily.</text>
</comment>
<dbReference type="FunFam" id="3.20.20.140:FF:000017">
    <property type="entry name" value="Adenosine deaminase 2"/>
    <property type="match status" value="1"/>
</dbReference>
<evidence type="ECO:0000256" key="3">
    <source>
        <dbReference type="ARBA" id="ARBA00006083"/>
    </source>
</evidence>